<accession>A0A7X2NSZ6</accession>
<proteinExistence type="predicted"/>
<evidence type="ECO:0000313" key="3">
    <source>
        <dbReference type="Proteomes" id="UP000461880"/>
    </source>
</evidence>
<keyword evidence="3" id="KW-1185">Reference proteome</keyword>
<dbReference type="EMBL" id="VUMN01000020">
    <property type="protein sequence ID" value="MSS58959.1"/>
    <property type="molecule type" value="Genomic_DNA"/>
</dbReference>
<reference evidence="2 3" key="1">
    <citation type="submission" date="2019-08" db="EMBL/GenBank/DDBJ databases">
        <title>In-depth cultivation of the pig gut microbiome towards novel bacterial diversity and tailored functional studies.</title>
        <authorList>
            <person name="Wylensek D."/>
            <person name="Hitch T.C.A."/>
            <person name="Clavel T."/>
        </authorList>
    </citation>
    <scope>NUCLEOTIDE SEQUENCE [LARGE SCALE GENOMIC DNA]</scope>
    <source>
        <strain evidence="2 3">Oil+RF-744-GAM-WT-6</strain>
    </source>
</reference>
<organism evidence="2 3">
    <name type="scientific">Stecheria intestinalis</name>
    <dbReference type="NCBI Taxonomy" id="2606630"/>
    <lineage>
        <taxon>Bacteria</taxon>
        <taxon>Bacillati</taxon>
        <taxon>Bacillota</taxon>
        <taxon>Erysipelotrichia</taxon>
        <taxon>Erysipelotrichales</taxon>
        <taxon>Erysipelotrichaceae</taxon>
        <taxon>Stecheria</taxon>
    </lineage>
</organism>
<feature type="coiled-coil region" evidence="1">
    <location>
        <begin position="9"/>
        <end position="43"/>
    </location>
</feature>
<sequence>MEKNDRDRLRAFENMLEEIRVQADAQQKEMDRLRAEGKEKTATYRQYFGNRLLYRMMLEKYRQYGLLE</sequence>
<keyword evidence="1" id="KW-0175">Coiled coil</keyword>
<dbReference type="AlphaFoldDB" id="A0A7X2NSZ6"/>
<comment type="caution">
    <text evidence="2">The sequence shown here is derived from an EMBL/GenBank/DDBJ whole genome shotgun (WGS) entry which is preliminary data.</text>
</comment>
<dbReference type="RefSeq" id="WP_105304173.1">
    <property type="nucleotide sequence ID" value="NZ_JAQXPC010000107.1"/>
</dbReference>
<name>A0A7X2NSZ6_9FIRM</name>
<dbReference type="Proteomes" id="UP000461880">
    <property type="component" value="Unassembled WGS sequence"/>
</dbReference>
<evidence type="ECO:0000256" key="1">
    <source>
        <dbReference type="SAM" id="Coils"/>
    </source>
</evidence>
<evidence type="ECO:0000313" key="2">
    <source>
        <dbReference type="EMBL" id="MSS58959.1"/>
    </source>
</evidence>
<protein>
    <submittedName>
        <fullName evidence="2">Uncharacterized protein</fullName>
    </submittedName>
</protein>
<gene>
    <name evidence="2" type="ORF">FYJ51_08570</name>
</gene>